<proteinExistence type="predicted"/>
<dbReference type="PROSITE" id="PS50404">
    <property type="entry name" value="GST_NTER"/>
    <property type="match status" value="1"/>
</dbReference>
<feature type="domain" description="GST N-terminal" evidence="1">
    <location>
        <begin position="4"/>
        <end position="84"/>
    </location>
</feature>
<accession>A0ABP1D2D1</accession>
<dbReference type="Gene3D" id="3.40.30.110">
    <property type="match status" value="1"/>
</dbReference>
<dbReference type="CDD" id="cd00570">
    <property type="entry name" value="GST_N_family"/>
    <property type="match status" value="1"/>
</dbReference>
<dbReference type="Proteomes" id="UP001497453">
    <property type="component" value="Chromosome 2"/>
</dbReference>
<dbReference type="SUPFAM" id="SSF52833">
    <property type="entry name" value="Thioredoxin-like"/>
    <property type="match status" value="1"/>
</dbReference>
<keyword evidence="3" id="KW-1185">Reference proteome</keyword>
<dbReference type="InterPro" id="IPR058268">
    <property type="entry name" value="DUF7962"/>
</dbReference>
<dbReference type="Pfam" id="PF25907">
    <property type="entry name" value="DUF7962"/>
    <property type="match status" value="1"/>
</dbReference>
<reference evidence="3" key="1">
    <citation type="submission" date="2024-04" db="EMBL/GenBank/DDBJ databases">
        <authorList>
            <person name="Shaw F."/>
            <person name="Minotto A."/>
        </authorList>
    </citation>
    <scope>NUCLEOTIDE SEQUENCE [LARGE SCALE GENOMIC DNA]</scope>
</reference>
<gene>
    <name evidence="2" type="ORF">GFSPODELE1_LOCUS3420</name>
</gene>
<name>A0ABP1D2D1_9APHY</name>
<dbReference type="InterPro" id="IPR036249">
    <property type="entry name" value="Thioredoxin-like_sf"/>
</dbReference>
<protein>
    <recommendedName>
        <fullName evidence="1">GST N-terminal domain-containing protein</fullName>
    </recommendedName>
</protein>
<evidence type="ECO:0000313" key="3">
    <source>
        <dbReference type="Proteomes" id="UP001497453"/>
    </source>
</evidence>
<evidence type="ECO:0000313" key="2">
    <source>
        <dbReference type="EMBL" id="CAL1701069.1"/>
    </source>
</evidence>
<dbReference type="InterPro" id="IPR004045">
    <property type="entry name" value="Glutathione_S-Trfase_N"/>
</dbReference>
<dbReference type="Pfam" id="PF13417">
    <property type="entry name" value="GST_N_3"/>
    <property type="match status" value="1"/>
</dbReference>
<organism evidence="2 3">
    <name type="scientific">Somion occarium</name>
    <dbReference type="NCBI Taxonomy" id="3059160"/>
    <lineage>
        <taxon>Eukaryota</taxon>
        <taxon>Fungi</taxon>
        <taxon>Dikarya</taxon>
        <taxon>Basidiomycota</taxon>
        <taxon>Agaricomycotina</taxon>
        <taxon>Agaricomycetes</taxon>
        <taxon>Polyporales</taxon>
        <taxon>Cerrenaceae</taxon>
        <taxon>Somion</taxon>
    </lineage>
</organism>
<sequence length="334" mass="37058">MTKLPVVLYHYDASPFATKVKNMLLLKQIPHKRVAVPVTLPRPELAEKLGVTYRRIPVLAIGNDVYCDTSLIASVLERRFPPSEGYKSLFPPRKGGGKADTGLVKALTMYWTDRAVFPLAANSLPYSKFPPAFIKDRSAWLGTQIDPKEVEARHPIVKSQIVSHLSLIEEQLSDGREWLLDTETPGLADLSSHFILSWIRYFRNLKDLFESGTFPSSVSWLTRIAGYIDKLNKENVAPFEAIDATKAAETICSALSSVHESVDFDDSEAGRLKVEQGEIVSVVPSDNAKVPTIGKLLALNREQVVIETRGSVGTVLCHFPRLEFAVEAQSQAKL</sequence>
<dbReference type="EMBL" id="OZ037945">
    <property type="protein sequence ID" value="CAL1701069.1"/>
    <property type="molecule type" value="Genomic_DNA"/>
</dbReference>
<evidence type="ECO:0000259" key="1">
    <source>
        <dbReference type="PROSITE" id="PS50404"/>
    </source>
</evidence>
<dbReference type="InterPro" id="IPR036282">
    <property type="entry name" value="Glutathione-S-Trfase_C_sf"/>
</dbReference>
<dbReference type="Gene3D" id="1.20.1050.10">
    <property type="match status" value="1"/>
</dbReference>
<dbReference type="SUPFAM" id="SSF47616">
    <property type="entry name" value="GST C-terminal domain-like"/>
    <property type="match status" value="1"/>
</dbReference>